<keyword evidence="1" id="KW-0812">Transmembrane</keyword>
<protein>
    <submittedName>
        <fullName evidence="2">DUF2306 domain-containing protein</fullName>
    </submittedName>
</protein>
<dbReference type="RefSeq" id="WP_387960042.1">
    <property type="nucleotide sequence ID" value="NZ_JBHSGP010000004.1"/>
</dbReference>
<gene>
    <name evidence="2" type="ORF">ACFO5O_00950</name>
</gene>
<reference evidence="3" key="1">
    <citation type="journal article" date="2019" name="Int. J. Syst. Evol. Microbiol.">
        <title>The Global Catalogue of Microorganisms (GCM) 10K type strain sequencing project: providing services to taxonomists for standard genome sequencing and annotation.</title>
        <authorList>
            <consortium name="The Broad Institute Genomics Platform"/>
            <consortium name="The Broad Institute Genome Sequencing Center for Infectious Disease"/>
            <person name="Wu L."/>
            <person name="Ma J."/>
        </authorList>
    </citation>
    <scope>NUCLEOTIDE SEQUENCE [LARGE SCALE GENOMIC DNA]</scope>
    <source>
        <strain evidence="3">CCUG 63682</strain>
    </source>
</reference>
<feature type="transmembrane region" description="Helical" evidence="1">
    <location>
        <begin position="12"/>
        <end position="33"/>
    </location>
</feature>
<name>A0ABV9MXY6_9FLAO</name>
<accession>A0ABV9MXY6</accession>
<feature type="transmembrane region" description="Helical" evidence="1">
    <location>
        <begin position="93"/>
        <end position="116"/>
    </location>
</feature>
<dbReference type="Proteomes" id="UP001595953">
    <property type="component" value="Unassembled WGS sequence"/>
</dbReference>
<sequence length="210" mass="24496">MKQSKLISISGPYGFLKVIAWVFLILFAGRFVVKDALPYFGMDPNVLGRYWDLKWWLIGHVSGGLLALVIGPFQFWKAFRNKYLKLHRWMGRFYLSAIVIGTISSTYLAWTAALAIHWTWAFALQGLAFAWICTAAMAYRAILQRKIEQHREWMIRSYVVTFAFVSFRFLDELPFVQSLGSFIEHAPTSIWVSWVIPLFITEMVLQWNKK</sequence>
<dbReference type="EMBL" id="JBHSGP010000004">
    <property type="protein sequence ID" value="MFC4720871.1"/>
    <property type="molecule type" value="Genomic_DNA"/>
</dbReference>
<organism evidence="2 3">
    <name type="scientific">Geojedonia litorea</name>
    <dbReference type="NCBI Taxonomy" id="1268269"/>
    <lineage>
        <taxon>Bacteria</taxon>
        <taxon>Pseudomonadati</taxon>
        <taxon>Bacteroidota</taxon>
        <taxon>Flavobacteriia</taxon>
        <taxon>Flavobacteriales</taxon>
        <taxon>Flavobacteriaceae</taxon>
        <taxon>Geojedonia</taxon>
    </lineage>
</organism>
<feature type="transmembrane region" description="Helical" evidence="1">
    <location>
        <begin position="153"/>
        <end position="170"/>
    </location>
</feature>
<dbReference type="Pfam" id="PF10067">
    <property type="entry name" value="DUF2306"/>
    <property type="match status" value="1"/>
</dbReference>
<keyword evidence="3" id="KW-1185">Reference proteome</keyword>
<evidence type="ECO:0000313" key="3">
    <source>
        <dbReference type="Proteomes" id="UP001595953"/>
    </source>
</evidence>
<feature type="transmembrane region" description="Helical" evidence="1">
    <location>
        <begin position="53"/>
        <end position="73"/>
    </location>
</feature>
<proteinExistence type="predicted"/>
<dbReference type="InterPro" id="IPR018750">
    <property type="entry name" value="DUF2306_membrane"/>
</dbReference>
<feature type="transmembrane region" description="Helical" evidence="1">
    <location>
        <begin position="190"/>
        <end position="207"/>
    </location>
</feature>
<comment type="caution">
    <text evidence="2">The sequence shown here is derived from an EMBL/GenBank/DDBJ whole genome shotgun (WGS) entry which is preliminary data.</text>
</comment>
<evidence type="ECO:0000256" key="1">
    <source>
        <dbReference type="SAM" id="Phobius"/>
    </source>
</evidence>
<keyword evidence="1" id="KW-0472">Membrane</keyword>
<evidence type="ECO:0000313" key="2">
    <source>
        <dbReference type="EMBL" id="MFC4720871.1"/>
    </source>
</evidence>
<keyword evidence="1" id="KW-1133">Transmembrane helix</keyword>
<feature type="transmembrane region" description="Helical" evidence="1">
    <location>
        <begin position="122"/>
        <end position="141"/>
    </location>
</feature>